<keyword evidence="2 5" id="KW-0812">Transmembrane</keyword>
<feature type="transmembrane region" description="Helical" evidence="5">
    <location>
        <begin position="329"/>
        <end position="347"/>
    </location>
</feature>
<keyword evidence="4 5" id="KW-0472">Membrane</keyword>
<evidence type="ECO:0000256" key="4">
    <source>
        <dbReference type="ARBA" id="ARBA00023136"/>
    </source>
</evidence>
<dbReference type="GO" id="GO:0016746">
    <property type="term" value="F:acyltransferase activity"/>
    <property type="evidence" value="ECO:0007669"/>
    <property type="project" value="TreeGrafter"/>
</dbReference>
<feature type="transmembrane region" description="Helical" evidence="5">
    <location>
        <begin position="396"/>
        <end position="425"/>
    </location>
</feature>
<evidence type="ECO:0000256" key="1">
    <source>
        <dbReference type="ARBA" id="ARBA00004141"/>
    </source>
</evidence>
<dbReference type="Pfam" id="PF03062">
    <property type="entry name" value="MBOAT"/>
    <property type="match status" value="1"/>
</dbReference>
<dbReference type="PANTHER" id="PTHR13285">
    <property type="entry name" value="ACYLTRANSFERASE"/>
    <property type="match status" value="1"/>
</dbReference>
<evidence type="ECO:0000256" key="5">
    <source>
        <dbReference type="SAM" id="Phobius"/>
    </source>
</evidence>
<dbReference type="AlphaFoldDB" id="A0A1R2ATV1"/>
<feature type="transmembrane region" description="Helical" evidence="5">
    <location>
        <begin position="145"/>
        <end position="166"/>
    </location>
</feature>
<comment type="caution">
    <text evidence="6">The sequence shown here is derived from an EMBL/GenBank/DDBJ whole genome shotgun (WGS) entry which is preliminary data.</text>
</comment>
<sequence>MLLFTVGKVDHLSWKKVQMWLALAMSLIPVLFLLRDAYYLSENLTYKYRIAGVVSSPYSTSKNIDLNDGQLNAFLEGLPTLTFIAVIFVSMRRFLFQLHKSITLSLIYYAIFGIAYGAYIHGPGVVFLLGMIISNHFVTKTFAGINGFPLIIWIGNMSFLILAEYYHGFKFAWFFEGLDFLDNSSVILNWYRVNNLCMLKIVSYTIDYHWKVSNKIVDTNEKHKKKCDECKKDVICLKFRMESHGERFGLLCFIAYSFYPPLYLAGPTLTYNAWISQVELPQQTFDRNRMIKYILRFSVIFLLLLWFMHNLYFPTIANNSNNRHILDAFTPYELIIASYFILKWIWLKFTVIWRYFRIWALFDGIESPENMGRCMSNNYCFEGFWRMWHRAFNQWLIRYLFIPLGGSRYKIFNIWAVFGFVALWHDLTLNLLAWGWGMCLFIMPEVLVKAYFSSPKRDAFRKTFVYSFMCALAGGVYICLMIMANLVGFSFGLSGLKITLEGLINLEGLFLMIKVLTVLSIGSHFMYLYREDEARKGIKDKGY</sequence>
<dbReference type="InterPro" id="IPR051085">
    <property type="entry name" value="MB_O-acyltransferase"/>
</dbReference>
<dbReference type="GO" id="GO:0005783">
    <property type="term" value="C:endoplasmic reticulum"/>
    <property type="evidence" value="ECO:0007669"/>
    <property type="project" value="TreeGrafter"/>
</dbReference>
<dbReference type="Proteomes" id="UP000187209">
    <property type="component" value="Unassembled WGS sequence"/>
</dbReference>
<feature type="transmembrane region" description="Helical" evidence="5">
    <location>
        <begin position="509"/>
        <end position="529"/>
    </location>
</feature>
<feature type="transmembrane region" description="Helical" evidence="5">
    <location>
        <begin position="431"/>
        <end position="452"/>
    </location>
</feature>
<dbReference type="GO" id="GO:0016020">
    <property type="term" value="C:membrane"/>
    <property type="evidence" value="ECO:0007669"/>
    <property type="project" value="UniProtKB-SubCell"/>
</dbReference>
<dbReference type="EMBL" id="MPUH01001412">
    <property type="protein sequence ID" value="OMJ67938.1"/>
    <property type="molecule type" value="Genomic_DNA"/>
</dbReference>
<comment type="subcellular location">
    <subcellularLocation>
        <location evidence="1">Membrane</location>
        <topology evidence="1">Multi-pass membrane protein</topology>
    </subcellularLocation>
</comment>
<keyword evidence="3 5" id="KW-1133">Transmembrane helix</keyword>
<feature type="transmembrane region" description="Helical" evidence="5">
    <location>
        <begin position="464"/>
        <end position="489"/>
    </location>
</feature>
<dbReference type="OrthoDB" id="420606at2759"/>
<proteinExistence type="predicted"/>
<evidence type="ECO:0000313" key="7">
    <source>
        <dbReference type="Proteomes" id="UP000187209"/>
    </source>
</evidence>
<feature type="transmembrane region" description="Helical" evidence="5">
    <location>
        <begin position="77"/>
        <end position="95"/>
    </location>
</feature>
<dbReference type="PANTHER" id="PTHR13285:SF18">
    <property type="entry name" value="PROTEIN-CYSTEINE N-PALMITOYLTRANSFERASE RASP"/>
    <property type="match status" value="1"/>
</dbReference>
<organism evidence="6 7">
    <name type="scientific">Stentor coeruleus</name>
    <dbReference type="NCBI Taxonomy" id="5963"/>
    <lineage>
        <taxon>Eukaryota</taxon>
        <taxon>Sar</taxon>
        <taxon>Alveolata</taxon>
        <taxon>Ciliophora</taxon>
        <taxon>Postciliodesmatophora</taxon>
        <taxon>Heterotrichea</taxon>
        <taxon>Heterotrichida</taxon>
        <taxon>Stentoridae</taxon>
        <taxon>Stentor</taxon>
    </lineage>
</organism>
<protein>
    <submittedName>
        <fullName evidence="6">Uncharacterized protein</fullName>
    </submittedName>
</protein>
<feature type="transmembrane region" description="Helical" evidence="5">
    <location>
        <begin position="20"/>
        <end position="40"/>
    </location>
</feature>
<keyword evidence="7" id="KW-1185">Reference proteome</keyword>
<gene>
    <name evidence="6" type="ORF">SteCoe_34763</name>
</gene>
<evidence type="ECO:0000313" key="6">
    <source>
        <dbReference type="EMBL" id="OMJ67938.1"/>
    </source>
</evidence>
<feature type="transmembrane region" description="Helical" evidence="5">
    <location>
        <begin position="293"/>
        <end position="309"/>
    </location>
</feature>
<reference evidence="6 7" key="1">
    <citation type="submission" date="2016-11" db="EMBL/GenBank/DDBJ databases">
        <title>The macronuclear genome of Stentor coeruleus: a giant cell with tiny introns.</title>
        <authorList>
            <person name="Slabodnick M."/>
            <person name="Ruby J.G."/>
            <person name="Reiff S.B."/>
            <person name="Swart E.C."/>
            <person name="Gosai S."/>
            <person name="Prabakaran S."/>
            <person name="Witkowska E."/>
            <person name="Larue G.E."/>
            <person name="Fisher S."/>
            <person name="Freeman R.M."/>
            <person name="Gunawardena J."/>
            <person name="Chu W."/>
            <person name="Stover N.A."/>
            <person name="Gregory B.D."/>
            <person name="Nowacki M."/>
            <person name="Derisi J."/>
            <person name="Roy S.W."/>
            <person name="Marshall W.F."/>
            <person name="Sood P."/>
        </authorList>
    </citation>
    <scope>NUCLEOTIDE SEQUENCE [LARGE SCALE GENOMIC DNA]</scope>
    <source>
        <strain evidence="6">WM001</strain>
    </source>
</reference>
<accession>A0A1R2ATV1</accession>
<evidence type="ECO:0000256" key="3">
    <source>
        <dbReference type="ARBA" id="ARBA00022989"/>
    </source>
</evidence>
<feature type="transmembrane region" description="Helical" evidence="5">
    <location>
        <begin position="107"/>
        <end position="133"/>
    </location>
</feature>
<evidence type="ECO:0000256" key="2">
    <source>
        <dbReference type="ARBA" id="ARBA00022692"/>
    </source>
</evidence>
<dbReference type="InterPro" id="IPR004299">
    <property type="entry name" value="MBOAT_fam"/>
</dbReference>
<name>A0A1R2ATV1_9CILI</name>